<dbReference type="AlphaFoldDB" id="A0A8H3WYT9"/>
<dbReference type="EMBL" id="WTPW01002646">
    <property type="protein sequence ID" value="KAF0373310.1"/>
    <property type="molecule type" value="Genomic_DNA"/>
</dbReference>
<reference evidence="1 2" key="1">
    <citation type="journal article" date="2019" name="Environ. Microbiol.">
        <title>At the nexus of three kingdoms: the genome of the mycorrhizal fungus Gigaspora margarita provides insights into plant, endobacterial and fungal interactions.</title>
        <authorList>
            <person name="Venice F."/>
            <person name="Ghignone S."/>
            <person name="Salvioli di Fossalunga A."/>
            <person name="Amselem J."/>
            <person name="Novero M."/>
            <person name="Xianan X."/>
            <person name="Sedzielewska Toro K."/>
            <person name="Morin E."/>
            <person name="Lipzen A."/>
            <person name="Grigoriev I.V."/>
            <person name="Henrissat B."/>
            <person name="Martin F.M."/>
            <person name="Bonfante P."/>
        </authorList>
    </citation>
    <scope>NUCLEOTIDE SEQUENCE [LARGE SCALE GENOMIC DNA]</scope>
    <source>
        <strain evidence="1 2">BEG34</strain>
    </source>
</reference>
<dbReference type="Proteomes" id="UP000439903">
    <property type="component" value="Unassembled WGS sequence"/>
</dbReference>
<keyword evidence="2" id="KW-1185">Reference proteome</keyword>
<organism evidence="1 2">
    <name type="scientific">Gigaspora margarita</name>
    <dbReference type="NCBI Taxonomy" id="4874"/>
    <lineage>
        <taxon>Eukaryota</taxon>
        <taxon>Fungi</taxon>
        <taxon>Fungi incertae sedis</taxon>
        <taxon>Mucoromycota</taxon>
        <taxon>Glomeromycotina</taxon>
        <taxon>Glomeromycetes</taxon>
        <taxon>Diversisporales</taxon>
        <taxon>Gigasporaceae</taxon>
        <taxon>Gigaspora</taxon>
    </lineage>
</organism>
<proteinExistence type="predicted"/>
<sequence>MLSSNASFSSINSIRTRTSSASSDAVPERKSDYDYFFYRNLWWDKGEFSEKAKWEEVTLPYVLAKGIAIDDYEERVEKFNIHRCWEWLNGEVLIYELPSMPHEICISAIVKQINRQCGNADGTDAEILGTGSTRTRDINRGKEADASFRPKKLANRPWPNLVVEVAYTETLDHAEEALKYWLSPGRAHDCIIVKIDPVPQDRAPVRMRAWHYCVSAGRGTRNTVPLVTTFEFGTQDSTGAPLIIAQGQCIINISLSCLYHDFKQPDSLAPPMDLFAPPVDPLAPPVDPSASPIQPQTLLPDPIPLDFFFVQHNIRKAFDY</sequence>
<evidence type="ECO:0000313" key="2">
    <source>
        <dbReference type="Proteomes" id="UP000439903"/>
    </source>
</evidence>
<name>A0A8H3WYT9_GIGMA</name>
<gene>
    <name evidence="1" type="ORF">F8M41_013046</name>
</gene>
<protein>
    <recommendedName>
        <fullName evidence="3">Restriction endonuclease domain-containing protein</fullName>
    </recommendedName>
</protein>
<evidence type="ECO:0000313" key="1">
    <source>
        <dbReference type="EMBL" id="KAF0373310.1"/>
    </source>
</evidence>
<accession>A0A8H3WYT9</accession>
<evidence type="ECO:0008006" key="3">
    <source>
        <dbReference type="Google" id="ProtNLM"/>
    </source>
</evidence>
<dbReference type="OrthoDB" id="2388346at2759"/>
<comment type="caution">
    <text evidence="1">The sequence shown here is derived from an EMBL/GenBank/DDBJ whole genome shotgun (WGS) entry which is preliminary data.</text>
</comment>